<dbReference type="SMART" id="SM00179">
    <property type="entry name" value="EGF_CA"/>
    <property type="match status" value="7"/>
</dbReference>
<dbReference type="PROSITE" id="PS01186">
    <property type="entry name" value="EGF_2"/>
    <property type="match status" value="7"/>
</dbReference>
<sequence length="713" mass="78739">MRLRIAAVFPILWMLIILKQVSGSGVFQLRLKSFRNTQGLLANGNCCSLLKDGSCASPCSTFFRICLTHFMANIMPNTKCSFATRYTPVLGNNSIDFSRDVHNFTNPMLLPFDFSWPGTFSLIIEAWHNNTRHGPSSGNTQELIMRMAVQGSLSVGIKWNDEFGHYTCLNDGSIKCLPGWKGQYCQEPVCLPGCHSEQGYCDKPNECICHLGWKGKYCDECIPHPSCREGTCNKSWECNCVEGWGGLLCNQDLNYCTHHNPCKNDGTCTNTGQGSYTCTCPDGFNGTNCEIKVDNCQHQPCLNHGTCEDTGTGFQCRCAKGFSGKQCDIQAVSCDGNPCRNNGKCRNIGDTYLCECQPGFSGPNCELEINECLSSPCKNGGRCVDEMNGFRCVCTPGFNGQTCEENVNDCSKNPCLNGGTCTDKVNDFVCRCVPGYVGTLCEVAVNDCEIRPCANGGTCQDRNNDFACICALGFTGKDCTTNIDDCSPNPCRHGKCKDLVAGYQCFCNDGYTGHNCDRVEGKSPPRNTTSPMATVNQRKALKEEEKEESLSVIHLGLIICLGAGVPLVLIIIAVIVMLLRHRQHHFRENMQKENEQNKFNSKCMETDIFTTIPSASSSDKITKDELECSNRFNPGQIYDKSAKILLTKHNNTKDPCHKPCNKMLTPTLNTEVGESSIKVEKTHLNISDTLLKNEQAQRLMLNNERPHVLATQV</sequence>
<keyword evidence="5 13" id="KW-0732">Signal</keyword>
<comment type="caution">
    <text evidence="15">The sequence shown here is derived from an EMBL/GenBank/DDBJ whole genome shotgun (WGS) entry which is preliminary data.</text>
</comment>
<keyword evidence="9 11" id="KW-1015">Disulfide bond</keyword>
<dbReference type="PROSITE" id="PS00010">
    <property type="entry name" value="ASX_HYDROXYL"/>
    <property type="match status" value="6"/>
</dbReference>
<keyword evidence="6" id="KW-0677">Repeat</keyword>
<feature type="domain" description="EGF-like" evidence="14">
    <location>
        <begin position="252"/>
        <end position="290"/>
    </location>
</feature>
<feature type="domain" description="EGF-like" evidence="14">
    <location>
        <begin position="292"/>
        <end position="328"/>
    </location>
</feature>
<feature type="domain" description="EGF-like" evidence="14">
    <location>
        <begin position="482"/>
        <end position="517"/>
    </location>
</feature>
<feature type="domain" description="EGF-like" evidence="14">
    <location>
        <begin position="444"/>
        <end position="480"/>
    </location>
</feature>
<feature type="disulfide bond" evidence="11">
    <location>
        <begin position="470"/>
        <end position="479"/>
    </location>
</feature>
<evidence type="ECO:0000256" key="11">
    <source>
        <dbReference type="PROSITE-ProRule" id="PRU00076"/>
    </source>
</evidence>
<dbReference type="FunFam" id="2.10.25.10:FF:000279">
    <property type="entry name" value="Neurogenic locus notch 1"/>
    <property type="match status" value="1"/>
</dbReference>
<evidence type="ECO:0000313" key="16">
    <source>
        <dbReference type="Proteomes" id="UP000597762"/>
    </source>
</evidence>
<gene>
    <name evidence="15" type="ORF">SPHA_35734</name>
</gene>
<feature type="disulfide bond" evidence="11">
    <location>
        <begin position="356"/>
        <end position="365"/>
    </location>
</feature>
<evidence type="ECO:0000256" key="2">
    <source>
        <dbReference type="ARBA" id="ARBA00022473"/>
    </source>
</evidence>
<name>A0A812CJE6_ACAPH</name>
<feature type="disulfide bond" evidence="11">
    <location>
        <begin position="507"/>
        <end position="516"/>
    </location>
</feature>
<evidence type="ECO:0000256" key="5">
    <source>
        <dbReference type="ARBA" id="ARBA00022729"/>
    </source>
</evidence>
<feature type="chain" id="PRO_5032870459" evidence="13">
    <location>
        <begin position="24"/>
        <end position="713"/>
    </location>
</feature>
<dbReference type="PRINTS" id="PR00010">
    <property type="entry name" value="EGFBLOOD"/>
</dbReference>
<dbReference type="CDD" id="cd00054">
    <property type="entry name" value="EGF_CA"/>
    <property type="match status" value="7"/>
</dbReference>
<dbReference type="PROSITE" id="PS50026">
    <property type="entry name" value="EGF_3"/>
    <property type="match status" value="7"/>
</dbReference>
<feature type="domain" description="EGF-like" evidence="14">
    <location>
        <begin position="330"/>
        <end position="366"/>
    </location>
</feature>
<feature type="domain" description="EGF-like" evidence="14">
    <location>
        <begin position="368"/>
        <end position="404"/>
    </location>
</feature>
<evidence type="ECO:0000256" key="1">
    <source>
        <dbReference type="ARBA" id="ARBA00004479"/>
    </source>
</evidence>
<dbReference type="InterPro" id="IPR001881">
    <property type="entry name" value="EGF-like_Ca-bd_dom"/>
</dbReference>
<keyword evidence="2" id="KW-0217">Developmental protein</keyword>
<proteinExistence type="predicted"/>
<dbReference type="InterPro" id="IPR009030">
    <property type="entry name" value="Growth_fac_rcpt_cys_sf"/>
</dbReference>
<dbReference type="FunFam" id="2.10.25.10:FF:000117">
    <property type="entry name" value="Delta-like protein"/>
    <property type="match status" value="1"/>
</dbReference>
<evidence type="ECO:0000256" key="9">
    <source>
        <dbReference type="ARBA" id="ARBA00023157"/>
    </source>
</evidence>
<dbReference type="Gene3D" id="2.10.25.10">
    <property type="entry name" value="Laminin"/>
    <property type="match status" value="9"/>
</dbReference>
<dbReference type="InterPro" id="IPR011651">
    <property type="entry name" value="Notch_ligand_N"/>
</dbReference>
<feature type="domain" description="EGF-like" evidence="14">
    <location>
        <begin position="406"/>
        <end position="442"/>
    </location>
</feature>
<dbReference type="SUPFAM" id="SSF57196">
    <property type="entry name" value="EGF/Laminin"/>
    <property type="match status" value="4"/>
</dbReference>
<evidence type="ECO:0000256" key="10">
    <source>
        <dbReference type="ARBA" id="ARBA00023180"/>
    </source>
</evidence>
<dbReference type="GO" id="GO:0048666">
    <property type="term" value="P:neuron development"/>
    <property type="evidence" value="ECO:0007669"/>
    <property type="project" value="UniProtKB-ARBA"/>
</dbReference>
<dbReference type="InterPro" id="IPR000152">
    <property type="entry name" value="EGF-type_Asp/Asn_hydroxyl_site"/>
</dbReference>
<dbReference type="InterPro" id="IPR018097">
    <property type="entry name" value="EGF_Ca-bd_CS"/>
</dbReference>
<dbReference type="GO" id="GO:0005886">
    <property type="term" value="C:plasma membrane"/>
    <property type="evidence" value="ECO:0007669"/>
    <property type="project" value="UniProtKB-ARBA"/>
</dbReference>
<dbReference type="PROSITE" id="PS00022">
    <property type="entry name" value="EGF_1"/>
    <property type="match status" value="8"/>
</dbReference>
<dbReference type="SUPFAM" id="SSF57184">
    <property type="entry name" value="Growth factor receptor domain"/>
    <property type="match status" value="1"/>
</dbReference>
<evidence type="ECO:0000313" key="15">
    <source>
        <dbReference type="EMBL" id="CAE1267770.1"/>
    </source>
</evidence>
<dbReference type="AlphaFoldDB" id="A0A812CJE6"/>
<dbReference type="GO" id="GO:0000902">
    <property type="term" value="P:cell morphogenesis"/>
    <property type="evidence" value="ECO:0007669"/>
    <property type="project" value="UniProtKB-ARBA"/>
</dbReference>
<dbReference type="InterPro" id="IPR051830">
    <property type="entry name" value="NOTCH_homolog"/>
</dbReference>
<keyword evidence="4 12" id="KW-0812">Transmembrane</keyword>
<reference evidence="15" key="1">
    <citation type="submission" date="2021-01" db="EMBL/GenBank/DDBJ databases">
        <authorList>
            <person name="Li R."/>
            <person name="Bekaert M."/>
        </authorList>
    </citation>
    <scope>NUCLEOTIDE SEQUENCE</scope>
    <source>
        <strain evidence="15">Farmed</strain>
    </source>
</reference>
<protein>
    <submittedName>
        <fullName evidence="15">DLL</fullName>
    </submittedName>
</protein>
<comment type="caution">
    <text evidence="11">Lacks conserved residue(s) required for the propagation of feature annotation.</text>
</comment>
<dbReference type="FunFam" id="2.10.25.10:FF:000031">
    <property type="entry name" value="neurogenic locus notch homolog protein 3"/>
    <property type="match status" value="1"/>
</dbReference>
<dbReference type="Pfam" id="PF00008">
    <property type="entry name" value="EGF"/>
    <property type="match status" value="7"/>
</dbReference>
<organism evidence="15 16">
    <name type="scientific">Acanthosepion pharaonis</name>
    <name type="common">Pharaoh cuttlefish</name>
    <name type="synonym">Sepia pharaonis</name>
    <dbReference type="NCBI Taxonomy" id="158019"/>
    <lineage>
        <taxon>Eukaryota</taxon>
        <taxon>Metazoa</taxon>
        <taxon>Spiralia</taxon>
        <taxon>Lophotrochozoa</taxon>
        <taxon>Mollusca</taxon>
        <taxon>Cephalopoda</taxon>
        <taxon>Coleoidea</taxon>
        <taxon>Decapodiformes</taxon>
        <taxon>Sepiida</taxon>
        <taxon>Sepiina</taxon>
        <taxon>Sepiidae</taxon>
        <taxon>Acanthosepion</taxon>
    </lineage>
</organism>
<dbReference type="GO" id="GO:0042063">
    <property type="term" value="P:gliogenesis"/>
    <property type="evidence" value="ECO:0007669"/>
    <property type="project" value="UniProtKB-ARBA"/>
</dbReference>
<feature type="disulfide bond" evidence="11">
    <location>
        <begin position="432"/>
        <end position="441"/>
    </location>
</feature>
<feature type="disulfide bond" evidence="11">
    <location>
        <begin position="394"/>
        <end position="403"/>
    </location>
</feature>
<dbReference type="FunFam" id="2.10.25.10:FF:000018">
    <property type="entry name" value="Delta-like 1"/>
    <property type="match status" value="1"/>
</dbReference>
<dbReference type="InterPro" id="IPR001774">
    <property type="entry name" value="DSL"/>
</dbReference>
<evidence type="ECO:0000259" key="14">
    <source>
        <dbReference type="PROSITE" id="PS50026"/>
    </source>
</evidence>
<dbReference type="Proteomes" id="UP000597762">
    <property type="component" value="Unassembled WGS sequence"/>
</dbReference>
<keyword evidence="3 11" id="KW-0245">EGF-like domain</keyword>
<keyword evidence="10" id="KW-0325">Glycoprotein</keyword>
<evidence type="ECO:0000256" key="8">
    <source>
        <dbReference type="ARBA" id="ARBA00023136"/>
    </source>
</evidence>
<evidence type="ECO:0000256" key="4">
    <source>
        <dbReference type="ARBA" id="ARBA00022692"/>
    </source>
</evidence>
<feature type="transmembrane region" description="Helical" evidence="12">
    <location>
        <begin position="552"/>
        <end position="579"/>
    </location>
</feature>
<dbReference type="PANTHER" id="PTHR24033">
    <property type="entry name" value="EGF-LIKE DOMAIN-CONTAINING PROTEIN"/>
    <property type="match status" value="1"/>
</dbReference>
<dbReference type="FunFam" id="2.10.25.10:FF:000230">
    <property type="entry name" value="Delta-like protein"/>
    <property type="match status" value="2"/>
</dbReference>
<keyword evidence="16" id="KW-1185">Reference proteome</keyword>
<dbReference type="Pfam" id="PF07657">
    <property type="entry name" value="MNNL"/>
    <property type="match status" value="1"/>
</dbReference>
<dbReference type="InterPro" id="IPR000742">
    <property type="entry name" value="EGF"/>
</dbReference>
<evidence type="ECO:0000256" key="3">
    <source>
        <dbReference type="ARBA" id="ARBA00022536"/>
    </source>
</evidence>
<keyword evidence="8 12" id="KW-0472">Membrane</keyword>
<accession>A0A812CJE6</accession>
<dbReference type="Gene3D" id="2.60.40.3510">
    <property type="match status" value="1"/>
</dbReference>
<dbReference type="FunFam" id="2.10.25.10:FF:000012">
    <property type="entry name" value="Delta-like protein"/>
    <property type="match status" value="1"/>
</dbReference>
<dbReference type="SMART" id="SM00051">
    <property type="entry name" value="DSL"/>
    <property type="match status" value="1"/>
</dbReference>
<dbReference type="PANTHER" id="PTHR24033:SF151">
    <property type="entry name" value="NOTCH 2"/>
    <property type="match status" value="1"/>
</dbReference>
<feature type="disulfide bond" evidence="11">
    <location>
        <begin position="486"/>
        <end position="496"/>
    </location>
</feature>
<evidence type="ECO:0000256" key="12">
    <source>
        <dbReference type="SAM" id="Phobius"/>
    </source>
</evidence>
<feature type="signal peptide" evidence="13">
    <location>
        <begin position="1"/>
        <end position="23"/>
    </location>
</feature>
<dbReference type="FunFam" id="2.10.25.10:FF:000064">
    <property type="entry name" value="Delta-like protein"/>
    <property type="match status" value="1"/>
</dbReference>
<dbReference type="PROSITE" id="PS01187">
    <property type="entry name" value="EGF_CA"/>
    <property type="match status" value="2"/>
</dbReference>
<dbReference type="GO" id="GO:0005509">
    <property type="term" value="F:calcium ion binding"/>
    <property type="evidence" value="ECO:0007669"/>
    <property type="project" value="InterPro"/>
</dbReference>
<feature type="disulfide bond" evidence="11">
    <location>
        <begin position="280"/>
        <end position="289"/>
    </location>
</feature>
<dbReference type="GO" id="GO:0007219">
    <property type="term" value="P:Notch signaling pathway"/>
    <property type="evidence" value="ECO:0007669"/>
    <property type="project" value="InterPro"/>
</dbReference>
<keyword evidence="7 12" id="KW-1133">Transmembrane helix</keyword>
<dbReference type="OrthoDB" id="283575at2759"/>
<evidence type="ECO:0000256" key="6">
    <source>
        <dbReference type="ARBA" id="ARBA00022737"/>
    </source>
</evidence>
<feature type="disulfide bond" evidence="11">
    <location>
        <begin position="318"/>
        <end position="327"/>
    </location>
</feature>
<evidence type="ECO:0000256" key="13">
    <source>
        <dbReference type="SAM" id="SignalP"/>
    </source>
</evidence>
<dbReference type="EMBL" id="CAHIKZ030001551">
    <property type="protein sequence ID" value="CAE1267770.1"/>
    <property type="molecule type" value="Genomic_DNA"/>
</dbReference>
<dbReference type="SMART" id="SM00181">
    <property type="entry name" value="EGF"/>
    <property type="match status" value="9"/>
</dbReference>
<comment type="subcellular location">
    <subcellularLocation>
        <location evidence="1">Membrane</location>
        <topology evidence="1">Single-pass type I membrane protein</topology>
    </subcellularLocation>
</comment>
<evidence type="ECO:0000256" key="7">
    <source>
        <dbReference type="ARBA" id="ARBA00022989"/>
    </source>
</evidence>
<dbReference type="Pfam" id="PF21700">
    <property type="entry name" value="EGF_DL_JAG"/>
    <property type="match status" value="1"/>
</dbReference>